<evidence type="ECO:0000313" key="3">
    <source>
        <dbReference type="Proteomes" id="UP000739538"/>
    </source>
</evidence>
<evidence type="ECO:0000259" key="1">
    <source>
        <dbReference type="Pfam" id="PF13860"/>
    </source>
</evidence>
<dbReference type="Proteomes" id="UP000739538">
    <property type="component" value="Unassembled WGS sequence"/>
</dbReference>
<dbReference type="InterPro" id="IPR025965">
    <property type="entry name" value="FlgD/Vpr_Ig-like"/>
</dbReference>
<proteinExistence type="predicted"/>
<organism evidence="2 3">
    <name type="scientific">Eiseniibacteriota bacterium</name>
    <dbReference type="NCBI Taxonomy" id="2212470"/>
    <lineage>
        <taxon>Bacteria</taxon>
        <taxon>Candidatus Eiseniibacteriota</taxon>
    </lineage>
</organism>
<sequence length="690" mass="75203">METRHAESEGHPAFRMWGVLWLIALALFVHDLEPMASPAVAQTPSPTRGSADGAALGDTTLPELREIRWADVLPDGSPVPMANGRTVRVETVWNRSDLEITADASAVIESLFVVPLTMSETADSVYVLELFAELTQFGGLKDVPLHVLAPGRSDTTTVDGLQVCVQNAPSRFTNLEVTSPQSAYRPNDVLRFESDWIVTSPPGILSVDLRGIDPSLDGLVDADVLEESGSNYKFGLTYRIPNFSPDRAGDYVIPMVCTGIACGGALDTSLVVTLSPERTTPPVLVDWEVLAPLDGSGNQRPLVNGDTIRLLTYWDRDSLLVSADPFSIAPADTVRPSTIQRGPGEYEVVYRVPPENERQDASDLALVLLAEDLDGLSTMDSSVRFCLSNDHPVHVETEIDPVRRTYRALDVFTVRSVWLSTSRLPLSIELDVDRVAPGANPVVQTPEGIGDSLFTAIFDYTLPNRDNLGPDGVDLPLPITCREIGGCDSVRLERPITVGIDTTPPDTIGPVLDLLPAQSSADSLLVSGTTTTEAARAGFTRQGTTVRYSDVDPVTGRFQSYIKLIHDAENAIRAFAEDSLGNRTRSSDPQYIQQVSAFRIDFERPFLRGGEVRVGDPNGLSDLQLGIFDLEGRLVRQWSTRESALTHAWEWDGTDMEGDAVRQGYYIVRATYTRPDGRKAEKSAGLVLGD</sequence>
<feature type="domain" description="FlgD/Vpr Ig-like" evidence="1">
    <location>
        <begin position="617"/>
        <end position="675"/>
    </location>
</feature>
<accession>A0A956N8V3</accession>
<reference evidence="2" key="2">
    <citation type="journal article" date="2021" name="Microbiome">
        <title>Successional dynamics and alternative stable states in a saline activated sludge microbial community over 9 years.</title>
        <authorList>
            <person name="Wang Y."/>
            <person name="Ye J."/>
            <person name="Ju F."/>
            <person name="Liu L."/>
            <person name="Boyd J.A."/>
            <person name="Deng Y."/>
            <person name="Parks D.H."/>
            <person name="Jiang X."/>
            <person name="Yin X."/>
            <person name="Woodcroft B.J."/>
            <person name="Tyson G.W."/>
            <person name="Hugenholtz P."/>
            <person name="Polz M.F."/>
            <person name="Zhang T."/>
        </authorList>
    </citation>
    <scope>NUCLEOTIDE SEQUENCE</scope>
    <source>
        <strain evidence="2">HKST-UBA02</strain>
    </source>
</reference>
<dbReference type="EMBL" id="JAGQHS010000002">
    <property type="protein sequence ID" value="MCA9754302.1"/>
    <property type="molecule type" value="Genomic_DNA"/>
</dbReference>
<dbReference type="Pfam" id="PF13860">
    <property type="entry name" value="FlgD_ig"/>
    <property type="match status" value="1"/>
</dbReference>
<reference evidence="2" key="1">
    <citation type="submission" date="2020-04" db="EMBL/GenBank/DDBJ databases">
        <authorList>
            <person name="Zhang T."/>
        </authorList>
    </citation>
    <scope>NUCLEOTIDE SEQUENCE</scope>
    <source>
        <strain evidence="2">HKST-UBA02</strain>
    </source>
</reference>
<gene>
    <name evidence="2" type="ORF">KDA27_00760</name>
</gene>
<dbReference type="Gene3D" id="2.60.40.4070">
    <property type="match status" value="1"/>
</dbReference>
<evidence type="ECO:0000313" key="2">
    <source>
        <dbReference type="EMBL" id="MCA9754302.1"/>
    </source>
</evidence>
<name>A0A956N8V3_UNCEI</name>
<comment type="caution">
    <text evidence="2">The sequence shown here is derived from an EMBL/GenBank/DDBJ whole genome shotgun (WGS) entry which is preliminary data.</text>
</comment>
<protein>
    <recommendedName>
        <fullName evidence="1">FlgD/Vpr Ig-like domain-containing protein</fullName>
    </recommendedName>
</protein>
<dbReference type="AlphaFoldDB" id="A0A956N8V3"/>